<dbReference type="AlphaFoldDB" id="A0A3G2R992"/>
<name>A0A3G2R992_9FIRM</name>
<accession>A0A3G2R992</accession>
<evidence type="ECO:0000313" key="1">
    <source>
        <dbReference type="EMBL" id="AYO32050.1"/>
    </source>
</evidence>
<dbReference type="KEGG" id="bacg:D2962_16875"/>
<gene>
    <name evidence="1" type="ORF">D2962_16875</name>
</gene>
<protein>
    <submittedName>
        <fullName evidence="1">Type II toxin-antitoxin system VapB family antitoxin</fullName>
    </submittedName>
</protein>
<proteinExistence type="predicted"/>
<dbReference type="EMBL" id="CP033169">
    <property type="protein sequence ID" value="AYO32050.1"/>
    <property type="molecule type" value="Genomic_DNA"/>
</dbReference>
<dbReference type="InterPro" id="IPR019239">
    <property type="entry name" value="VapB_antitoxin"/>
</dbReference>
<dbReference type="RefSeq" id="WP_122015654.1">
    <property type="nucleotide sequence ID" value="NZ_CP033169.1"/>
</dbReference>
<organism evidence="1 2">
    <name type="scientific">Biomaibacter acetigenes</name>
    <dbReference type="NCBI Taxonomy" id="2316383"/>
    <lineage>
        <taxon>Bacteria</taxon>
        <taxon>Bacillati</taxon>
        <taxon>Bacillota</taxon>
        <taxon>Clostridia</taxon>
        <taxon>Thermosediminibacterales</taxon>
        <taxon>Tepidanaerobacteraceae</taxon>
        <taxon>Biomaibacter</taxon>
    </lineage>
</organism>
<reference evidence="1 2" key="1">
    <citation type="submission" date="2018-10" db="EMBL/GenBank/DDBJ databases">
        <authorList>
            <person name="Zhang X."/>
        </authorList>
    </citation>
    <scope>NUCLEOTIDE SEQUENCE [LARGE SCALE GENOMIC DNA]</scope>
    <source>
        <strain evidence="1 2">SK-G1</strain>
    </source>
</reference>
<dbReference type="Proteomes" id="UP000280960">
    <property type="component" value="Chromosome"/>
</dbReference>
<evidence type="ECO:0000313" key="2">
    <source>
        <dbReference type="Proteomes" id="UP000280960"/>
    </source>
</evidence>
<dbReference type="Pfam" id="PF09957">
    <property type="entry name" value="VapB_antitoxin"/>
    <property type="match status" value="1"/>
</dbReference>
<keyword evidence="2" id="KW-1185">Reference proteome</keyword>
<sequence length="66" mass="8004">MRTNIDIDEKLLHEAFKYLKVKTKKELVNTALKEFIENHKRKNLMELKGKIAFREDYDHKKMREGV</sequence>